<accession>A0A4R7B7G4</accession>
<proteinExistence type="predicted"/>
<dbReference type="AlphaFoldDB" id="A0A4R7B7G4"/>
<organism evidence="1 2">
    <name type="scientific">Paludibacterium purpuratum</name>
    <dbReference type="NCBI Taxonomy" id="1144873"/>
    <lineage>
        <taxon>Bacteria</taxon>
        <taxon>Pseudomonadati</taxon>
        <taxon>Pseudomonadota</taxon>
        <taxon>Betaproteobacteria</taxon>
        <taxon>Neisseriales</taxon>
        <taxon>Chromobacteriaceae</taxon>
        <taxon>Paludibacterium</taxon>
    </lineage>
</organism>
<dbReference type="PANTHER" id="PTHR35004:SF6">
    <property type="entry name" value="TRANSPOSASE"/>
    <property type="match status" value="1"/>
</dbReference>
<gene>
    <name evidence="1" type="ORF">DFP86_104147</name>
</gene>
<name>A0A4R7B7G4_9NEIS</name>
<evidence type="ECO:0000313" key="1">
    <source>
        <dbReference type="EMBL" id="TDR80648.1"/>
    </source>
</evidence>
<dbReference type="EMBL" id="SNZP01000004">
    <property type="protein sequence ID" value="TDR80648.1"/>
    <property type="molecule type" value="Genomic_DNA"/>
</dbReference>
<dbReference type="PANTHER" id="PTHR35004">
    <property type="entry name" value="TRANSPOSASE RV3428C-RELATED"/>
    <property type="match status" value="1"/>
</dbReference>
<reference evidence="1 2" key="1">
    <citation type="submission" date="2019-03" db="EMBL/GenBank/DDBJ databases">
        <title>Genomic Encyclopedia of Type Strains, Phase III (KMG-III): the genomes of soil and plant-associated and newly described type strains.</title>
        <authorList>
            <person name="Whitman W."/>
        </authorList>
    </citation>
    <scope>NUCLEOTIDE SEQUENCE [LARGE SCALE GENOMIC DNA]</scope>
    <source>
        <strain evidence="1 2">CECT 8976</strain>
    </source>
</reference>
<keyword evidence="2" id="KW-1185">Reference proteome</keyword>
<dbReference type="Proteomes" id="UP000295611">
    <property type="component" value="Unassembled WGS sequence"/>
</dbReference>
<protein>
    <submittedName>
        <fullName evidence="1">Integrase-like protein</fullName>
    </submittedName>
</protein>
<comment type="caution">
    <text evidence="1">The sequence shown here is derived from an EMBL/GenBank/DDBJ whole genome shotgun (WGS) entry which is preliminary data.</text>
</comment>
<evidence type="ECO:0000313" key="2">
    <source>
        <dbReference type="Proteomes" id="UP000295611"/>
    </source>
</evidence>
<sequence>MQADFVVFRGRSPLSAFVATLGYSRMSFVRFVICESFESVRAYLQAACDYFHEVPQEVLFDNMKTVVLGLDAYSTGQHTTMRWNESRQLQLVTGRTEGDP</sequence>